<dbReference type="Pfam" id="PF20009">
    <property type="entry name" value="GEVED"/>
    <property type="match status" value="1"/>
</dbReference>
<reference evidence="5 6" key="2">
    <citation type="submission" date="2019-06" db="EMBL/GenBank/DDBJ databases">
        <title>Co-occurence of chitin degradation, pigmentation and bioactivity in marine Pseudoalteromonas.</title>
        <authorList>
            <person name="Sonnenschein E.C."/>
            <person name="Bech P.K."/>
        </authorList>
    </citation>
    <scope>NUCLEOTIDE SEQUENCE [LARGE SCALE GENOMIC DNA]</scope>
    <source>
        <strain evidence="6">S3790</strain>
        <strain evidence="4 5">S3895</strain>
    </source>
</reference>
<evidence type="ECO:0000313" key="6">
    <source>
        <dbReference type="Proteomes" id="UP000307217"/>
    </source>
</evidence>
<accession>A0A5S3V9G2</accession>
<dbReference type="OrthoDB" id="6194388at2"/>
<organism evidence="3 6">
    <name type="scientific">Pseudoalteromonas aurantia</name>
    <dbReference type="NCBI Taxonomy" id="43654"/>
    <lineage>
        <taxon>Bacteria</taxon>
        <taxon>Pseudomonadati</taxon>
        <taxon>Pseudomonadota</taxon>
        <taxon>Gammaproteobacteria</taxon>
        <taxon>Alteromonadales</taxon>
        <taxon>Pseudoalteromonadaceae</taxon>
        <taxon>Pseudoalteromonas</taxon>
    </lineage>
</organism>
<dbReference type="RefSeq" id="WP_138591573.1">
    <property type="nucleotide sequence ID" value="NZ_PNBW01000040.1"/>
</dbReference>
<gene>
    <name evidence="3" type="ORF">CWC19_09000</name>
    <name evidence="4" type="ORF">CWC20_08570</name>
</gene>
<dbReference type="EMBL" id="PNBW01000040">
    <property type="protein sequence ID" value="TMO75168.1"/>
    <property type="molecule type" value="Genomic_DNA"/>
</dbReference>
<comment type="caution">
    <text evidence="3">The sequence shown here is derived from an EMBL/GenBank/DDBJ whole genome shotgun (WGS) entry which is preliminary data.</text>
</comment>
<dbReference type="Proteomes" id="UP000307164">
    <property type="component" value="Unassembled WGS sequence"/>
</dbReference>
<feature type="signal peptide" evidence="1">
    <location>
        <begin position="1"/>
        <end position="20"/>
    </location>
</feature>
<name>A0A5S3V9G2_9GAMM</name>
<sequence length="281" mass="31057">MIKQLLAASSVLCVASSALANTELEQTANYNELGDLLTASQAQGRFAWLEKCYDGLLVEVWERAFDTTQIISKEEKLNQLKALWLSPQRLAQGKAQYLTFANTDFTNPYDWHAGNSATDACSTMPPEYVPVALKTTILAHQYCDNTAFDNEWEWVSKVSIDNFTHESVGRDYTAVSGKVVTLSAGRTVSMTITPGNKEPDYPSFVAARVWIDWDQDGQFSTSEMVFKSASDGIFKFAVNVPAEQLDGVTLMRVATDAGGGSDDACNRIHYGEVEDYLVTIR</sequence>
<dbReference type="Proteomes" id="UP000307217">
    <property type="component" value="Unassembled WGS sequence"/>
</dbReference>
<evidence type="ECO:0000313" key="5">
    <source>
        <dbReference type="Proteomes" id="UP000307164"/>
    </source>
</evidence>
<evidence type="ECO:0000259" key="2">
    <source>
        <dbReference type="Pfam" id="PF20009"/>
    </source>
</evidence>
<dbReference type="EMBL" id="PNBX01000033">
    <property type="protein sequence ID" value="TMO68542.1"/>
    <property type="molecule type" value="Genomic_DNA"/>
</dbReference>
<proteinExistence type="predicted"/>
<keyword evidence="5" id="KW-1185">Reference proteome</keyword>
<dbReference type="InterPro" id="IPR045474">
    <property type="entry name" value="GEVED"/>
</dbReference>
<reference evidence="5 6" key="1">
    <citation type="submission" date="2018-01" db="EMBL/GenBank/DDBJ databases">
        <authorList>
            <person name="Paulsen S."/>
            <person name="Gram L.K."/>
        </authorList>
    </citation>
    <scope>NUCLEOTIDE SEQUENCE [LARGE SCALE GENOMIC DNA]</scope>
    <source>
        <strain evidence="3 6">S3790</strain>
        <strain evidence="4 5">S3895</strain>
    </source>
</reference>
<evidence type="ECO:0000313" key="3">
    <source>
        <dbReference type="EMBL" id="TMO68542.1"/>
    </source>
</evidence>
<protein>
    <submittedName>
        <fullName evidence="3">Dihydroxy-acid dehydratase</fullName>
    </submittedName>
</protein>
<evidence type="ECO:0000256" key="1">
    <source>
        <dbReference type="SAM" id="SignalP"/>
    </source>
</evidence>
<dbReference type="AlphaFoldDB" id="A0A5S3V9G2"/>
<keyword evidence="1" id="KW-0732">Signal</keyword>
<reference evidence="3" key="3">
    <citation type="submission" date="2019-09" db="EMBL/GenBank/DDBJ databases">
        <title>Co-occurence of chitin degradation, pigmentation and bioactivity in marine Pseudoalteromonas.</title>
        <authorList>
            <person name="Sonnenschein E.C."/>
            <person name="Bech P.K."/>
        </authorList>
    </citation>
    <scope>NUCLEOTIDE SEQUENCE</scope>
    <source>
        <strain evidence="3">S3790</strain>
    </source>
</reference>
<feature type="chain" id="PRO_5024316278" evidence="1">
    <location>
        <begin position="21"/>
        <end position="281"/>
    </location>
</feature>
<evidence type="ECO:0000313" key="4">
    <source>
        <dbReference type="EMBL" id="TMO75168.1"/>
    </source>
</evidence>
<feature type="domain" description="GEVED" evidence="2">
    <location>
        <begin position="208"/>
        <end position="279"/>
    </location>
</feature>